<keyword evidence="3 6" id="KW-0812">Transmembrane</keyword>
<dbReference type="PANTHER" id="PTHR39087">
    <property type="entry name" value="UPF0104 MEMBRANE PROTEIN MJ1595"/>
    <property type="match status" value="1"/>
</dbReference>
<proteinExistence type="predicted"/>
<dbReference type="PANTHER" id="PTHR39087:SF2">
    <property type="entry name" value="UPF0104 MEMBRANE PROTEIN MJ1595"/>
    <property type="match status" value="1"/>
</dbReference>
<evidence type="ECO:0000256" key="5">
    <source>
        <dbReference type="ARBA" id="ARBA00023136"/>
    </source>
</evidence>
<dbReference type="OrthoDB" id="115478at2"/>
<gene>
    <name evidence="7" type="ordered locus">AciX9_2983</name>
</gene>
<reference evidence="8" key="1">
    <citation type="submission" date="2011-01" db="EMBL/GenBank/DDBJ databases">
        <title>Complete sequence of chromosome of Acidobacterium sp. MP5ACTX9.</title>
        <authorList>
            <consortium name="US DOE Joint Genome Institute"/>
            <person name="Lucas S."/>
            <person name="Copeland A."/>
            <person name="Lapidus A."/>
            <person name="Cheng J.-F."/>
            <person name="Goodwin L."/>
            <person name="Pitluck S."/>
            <person name="Teshima H."/>
            <person name="Detter J.C."/>
            <person name="Han C."/>
            <person name="Tapia R."/>
            <person name="Land M."/>
            <person name="Hauser L."/>
            <person name="Kyrpides N."/>
            <person name="Ivanova N."/>
            <person name="Ovchinnikova G."/>
            <person name="Pagani I."/>
            <person name="Rawat S.R."/>
            <person name="Mannisto M."/>
            <person name="Haggblom M.M."/>
            <person name="Woyke T."/>
        </authorList>
    </citation>
    <scope>NUCLEOTIDE SEQUENCE [LARGE SCALE GENOMIC DNA]</scope>
    <source>
        <strain evidence="8">MP5ACTX9</strain>
    </source>
</reference>
<feature type="transmembrane region" description="Helical" evidence="6">
    <location>
        <begin position="79"/>
        <end position="100"/>
    </location>
</feature>
<feature type="transmembrane region" description="Helical" evidence="6">
    <location>
        <begin position="42"/>
        <end position="59"/>
    </location>
</feature>
<dbReference type="eggNOG" id="COG0392">
    <property type="taxonomic scope" value="Bacteria"/>
</dbReference>
<dbReference type="HOGENOM" id="CLU_048072_3_1_0"/>
<dbReference type="InterPro" id="IPR022791">
    <property type="entry name" value="L-PG_synthase/AglD"/>
</dbReference>
<accession>E8WZN2</accession>
<organism evidence="8">
    <name type="scientific">Granulicella tundricola (strain ATCC BAA-1859 / DSM 23138 / MP5ACTX9)</name>
    <dbReference type="NCBI Taxonomy" id="1198114"/>
    <lineage>
        <taxon>Bacteria</taxon>
        <taxon>Pseudomonadati</taxon>
        <taxon>Acidobacteriota</taxon>
        <taxon>Terriglobia</taxon>
        <taxon>Terriglobales</taxon>
        <taxon>Acidobacteriaceae</taxon>
        <taxon>Granulicella</taxon>
    </lineage>
</organism>
<evidence type="ECO:0000256" key="6">
    <source>
        <dbReference type="SAM" id="Phobius"/>
    </source>
</evidence>
<feature type="transmembrane region" description="Helical" evidence="6">
    <location>
        <begin position="257"/>
        <end position="276"/>
    </location>
</feature>
<feature type="transmembrane region" description="Helical" evidence="6">
    <location>
        <begin position="301"/>
        <end position="325"/>
    </location>
</feature>
<dbReference type="AlphaFoldDB" id="E8WZN2"/>
<comment type="subcellular location">
    <subcellularLocation>
        <location evidence="1">Cell membrane</location>
        <topology evidence="1">Multi-pass membrane protein</topology>
    </subcellularLocation>
</comment>
<evidence type="ECO:0000256" key="3">
    <source>
        <dbReference type="ARBA" id="ARBA00022692"/>
    </source>
</evidence>
<keyword evidence="5 6" id="KW-0472">Membrane</keyword>
<evidence type="ECO:0000313" key="7">
    <source>
        <dbReference type="EMBL" id="ADW70006.1"/>
    </source>
</evidence>
<feature type="transmembrane region" description="Helical" evidence="6">
    <location>
        <begin position="224"/>
        <end position="245"/>
    </location>
</feature>
<keyword evidence="4 6" id="KW-1133">Transmembrane helix</keyword>
<feature type="transmembrane region" description="Helical" evidence="6">
    <location>
        <begin position="120"/>
        <end position="144"/>
    </location>
</feature>
<sequence>MKKALPWAIGAALLTFIAWKLYSSHFDWHSFAQSWRTADWRLLLIAITVIYLQDVLRAVRWAIFLRPAFKQTQLKPTHWYSLVGSQFVGFTGLAIFGRIGELIRPLLVSRRTGLTFSSQIAVVAVERVFDLGAFALIFSLNLLFSPSLQSLPYHELFHKVGYAIAALTLFLVIFVASVRLAGSAVATLMGKFVGMASPKAGAAITDRILSFRDGLNVIDTPADFTAVTLLSLLTWGLIAVSYVVIMKSFPPPVHDLTISHILVLMGFSVVGSLVQFPGVGGGAQFASITALTLLFGIPKELAVSAGLMLWLIQNMSIIPAGLIFARIEGISLRQAAHTTETKESSTL</sequence>
<keyword evidence="8" id="KW-1185">Reference proteome</keyword>
<evidence type="ECO:0000313" key="8">
    <source>
        <dbReference type="Proteomes" id="UP000000343"/>
    </source>
</evidence>
<protein>
    <submittedName>
        <fullName evidence="7">Uncharacterized protein</fullName>
    </submittedName>
</protein>
<feature type="transmembrane region" description="Helical" evidence="6">
    <location>
        <begin position="156"/>
        <end position="181"/>
    </location>
</feature>
<evidence type="ECO:0000256" key="1">
    <source>
        <dbReference type="ARBA" id="ARBA00004651"/>
    </source>
</evidence>
<dbReference type="Pfam" id="PF03706">
    <property type="entry name" value="LPG_synthase_TM"/>
    <property type="match status" value="1"/>
</dbReference>
<keyword evidence="2" id="KW-1003">Cell membrane</keyword>
<dbReference type="GO" id="GO:0005886">
    <property type="term" value="C:plasma membrane"/>
    <property type="evidence" value="ECO:0007669"/>
    <property type="project" value="UniProtKB-SubCell"/>
</dbReference>
<dbReference type="Proteomes" id="UP000000343">
    <property type="component" value="Chromosome"/>
</dbReference>
<dbReference type="KEGG" id="acm:AciX9_2983"/>
<evidence type="ECO:0000256" key="2">
    <source>
        <dbReference type="ARBA" id="ARBA00022475"/>
    </source>
</evidence>
<dbReference type="RefSeq" id="WP_013581320.1">
    <property type="nucleotide sequence ID" value="NC_015064.1"/>
</dbReference>
<name>E8WZN2_GRATM</name>
<evidence type="ECO:0000256" key="4">
    <source>
        <dbReference type="ARBA" id="ARBA00022989"/>
    </source>
</evidence>
<dbReference type="EMBL" id="CP002480">
    <property type="protein sequence ID" value="ADW70006.1"/>
    <property type="molecule type" value="Genomic_DNA"/>
</dbReference>
<dbReference type="PaxDb" id="1198114-AciX9_2983"/>
<dbReference type="STRING" id="1198114.AciX9_2983"/>
<dbReference type="NCBIfam" id="TIGR00374">
    <property type="entry name" value="flippase-like domain"/>
    <property type="match status" value="1"/>
</dbReference>